<feature type="region of interest" description="Disordered" evidence="1">
    <location>
        <begin position="46"/>
        <end position="82"/>
    </location>
</feature>
<evidence type="ECO:0000313" key="2">
    <source>
        <dbReference type="EMBL" id="AAU49229.1"/>
    </source>
</evidence>
<dbReference type="EMBL" id="CP000010">
    <property type="protein sequence ID" value="AAU49229.1"/>
    <property type="molecule type" value="Genomic_DNA"/>
</dbReference>
<proteinExistence type="predicted"/>
<dbReference type="HOGENOM" id="CLU_1955479_0_0_4"/>
<sequence length="128" mass="14570">MRRRCFVRLSRSVITYGLKVSGGAARLSPVARCRTARAARRKCCAAARPEAGKKKPGRTLPRSNNDKRRMVTRRQHQSRTVKTDYAARKKFEKFFELLRTARKALCDGAWRAILRGGRIYCAACGARR</sequence>
<name>A0A0H2WI57_BURMA</name>
<dbReference type="AlphaFoldDB" id="A0A0H2WI57"/>
<evidence type="ECO:0000313" key="3">
    <source>
        <dbReference type="Proteomes" id="UP000006693"/>
    </source>
</evidence>
<dbReference type="KEGG" id="bma:BMA0710"/>
<reference evidence="2 3" key="1">
    <citation type="journal article" date="2004" name="Proc. Natl. Acad. Sci. U.S.A.">
        <title>Structural flexibility in the Burkholderia mallei genome.</title>
        <authorList>
            <person name="Nierman W.C."/>
            <person name="DeShazer D."/>
            <person name="Kim H.S."/>
            <person name="Tettelin H."/>
            <person name="Nelson K.E."/>
            <person name="Feldblyum T."/>
            <person name="Ulrich R.L."/>
            <person name="Ronning C.M."/>
            <person name="Brinkac L.M."/>
            <person name="Daugherty S.C."/>
            <person name="Davidsen T.D."/>
            <person name="Deboy R.T."/>
            <person name="Dimitrov G."/>
            <person name="Dodson R.J."/>
            <person name="Durkin A.S."/>
            <person name="Gwinn M.L."/>
            <person name="Haft D.H."/>
            <person name="Khouri H."/>
            <person name="Kolonay J.F."/>
            <person name="Madupu R."/>
            <person name="Mohammoud Y."/>
            <person name="Nelson W.C."/>
            <person name="Radune D."/>
            <person name="Romero C.M."/>
            <person name="Sarria S."/>
            <person name="Selengut J."/>
            <person name="Shamblin C."/>
            <person name="Sullivan S.A."/>
            <person name="White O."/>
            <person name="Yu Y."/>
            <person name="Zafar N."/>
            <person name="Zhou L."/>
            <person name="Fraser C.M."/>
        </authorList>
    </citation>
    <scope>NUCLEOTIDE SEQUENCE [LARGE SCALE GENOMIC DNA]</scope>
    <source>
        <strain evidence="2 3">ATCC 23344</strain>
    </source>
</reference>
<gene>
    <name evidence="2" type="ordered locus">BMA0710</name>
</gene>
<feature type="compositionally biased region" description="Basic residues" evidence="1">
    <location>
        <begin position="70"/>
        <end position="79"/>
    </location>
</feature>
<organism evidence="2 3">
    <name type="scientific">Burkholderia mallei (strain ATCC 23344)</name>
    <dbReference type="NCBI Taxonomy" id="243160"/>
    <lineage>
        <taxon>Bacteria</taxon>
        <taxon>Pseudomonadati</taxon>
        <taxon>Pseudomonadota</taxon>
        <taxon>Betaproteobacteria</taxon>
        <taxon>Burkholderiales</taxon>
        <taxon>Burkholderiaceae</taxon>
        <taxon>Burkholderia</taxon>
        <taxon>pseudomallei group</taxon>
    </lineage>
</organism>
<dbReference type="Proteomes" id="UP000006693">
    <property type="component" value="Chromosome 1"/>
</dbReference>
<protein>
    <submittedName>
        <fullName evidence="2">Uncharacterized protein</fullName>
    </submittedName>
</protein>
<accession>A0A0H2WI57</accession>
<keyword evidence="3" id="KW-1185">Reference proteome</keyword>
<evidence type="ECO:0000256" key="1">
    <source>
        <dbReference type="SAM" id="MobiDB-lite"/>
    </source>
</evidence>